<sequence>MKGIGVSSWTIPFEGEELFRWAKEQGLDTISPGFDYDACRTEDGMRRWCRTWSELSEKYGIALSILGVNTLCEVGMNRKEKWEEVKNILRTAAAAASRMGAAAMHLPSFVDGEIQNKEDLEQTIMCLQYACELGMQYQVEIGHEAVLSVPEYEYILEKVDSPAFYMLFDNENLSLKEMDPAYIYSRFADKFRHAHLKNSNPANGYPQILSENNCFGGIGRVLEEMQKNGFAGWIVSETDYKKARSKTEGTGMLLSDVTYIKKYLQKE</sequence>
<feature type="domain" description="Xylose isomerase-like TIM barrel" evidence="1">
    <location>
        <begin position="19"/>
        <end position="242"/>
    </location>
</feature>
<protein>
    <submittedName>
        <fullName evidence="2">Xylose isomerase-like TIM barrel</fullName>
    </submittedName>
</protein>
<dbReference type="RefSeq" id="WP_069152863.1">
    <property type="nucleotide sequence ID" value="NZ_MCGH01000002.1"/>
</dbReference>
<gene>
    <name evidence="2" type="ORF">BEI61_03036</name>
</gene>
<evidence type="ECO:0000313" key="2">
    <source>
        <dbReference type="EMBL" id="ODM07146.1"/>
    </source>
</evidence>
<dbReference type="PANTHER" id="PTHR12110">
    <property type="entry name" value="HYDROXYPYRUVATE ISOMERASE"/>
    <property type="match status" value="1"/>
</dbReference>
<dbReference type="AlphaFoldDB" id="A0A1E3AG35"/>
<dbReference type="Gene3D" id="3.20.20.150">
    <property type="entry name" value="Divalent-metal-dependent TIM barrel enzymes"/>
    <property type="match status" value="1"/>
</dbReference>
<dbReference type="SUPFAM" id="SSF51658">
    <property type="entry name" value="Xylose isomerase-like"/>
    <property type="match status" value="1"/>
</dbReference>
<organism evidence="2 3">
    <name type="scientific">Eisenbergiella tayi</name>
    <dbReference type="NCBI Taxonomy" id="1432052"/>
    <lineage>
        <taxon>Bacteria</taxon>
        <taxon>Bacillati</taxon>
        <taxon>Bacillota</taxon>
        <taxon>Clostridia</taxon>
        <taxon>Lachnospirales</taxon>
        <taxon>Lachnospiraceae</taxon>
        <taxon>Eisenbergiella</taxon>
    </lineage>
</organism>
<evidence type="ECO:0000313" key="3">
    <source>
        <dbReference type="Proteomes" id="UP000094067"/>
    </source>
</evidence>
<dbReference type="EMBL" id="MCGH01000002">
    <property type="protein sequence ID" value="ODM07146.1"/>
    <property type="molecule type" value="Genomic_DNA"/>
</dbReference>
<comment type="caution">
    <text evidence="2">The sequence shown here is derived from an EMBL/GenBank/DDBJ whole genome shotgun (WGS) entry which is preliminary data.</text>
</comment>
<dbReference type="PANTHER" id="PTHR12110:SF41">
    <property type="entry name" value="INOSOSE DEHYDRATASE"/>
    <property type="match status" value="1"/>
</dbReference>
<dbReference type="GO" id="GO:0016853">
    <property type="term" value="F:isomerase activity"/>
    <property type="evidence" value="ECO:0007669"/>
    <property type="project" value="UniProtKB-KW"/>
</dbReference>
<reference evidence="2 3" key="1">
    <citation type="submission" date="2016-07" db="EMBL/GenBank/DDBJ databases">
        <title>Characterization of isolates of Eisenbergiella tayi derived from blood cultures, using whole genome sequencing.</title>
        <authorList>
            <person name="Burdz T."/>
            <person name="Wiebe D."/>
            <person name="Huynh C."/>
            <person name="Bernard K."/>
        </authorList>
    </citation>
    <scope>NUCLEOTIDE SEQUENCE [LARGE SCALE GENOMIC DNA]</scope>
    <source>
        <strain evidence="2 3">NML 110608</strain>
    </source>
</reference>
<proteinExistence type="predicted"/>
<accession>A0A1E3AG35</accession>
<dbReference type="InterPro" id="IPR013022">
    <property type="entry name" value="Xyl_isomerase-like_TIM-brl"/>
</dbReference>
<dbReference type="InterPro" id="IPR036237">
    <property type="entry name" value="Xyl_isomerase-like_sf"/>
</dbReference>
<evidence type="ECO:0000259" key="1">
    <source>
        <dbReference type="Pfam" id="PF01261"/>
    </source>
</evidence>
<dbReference type="Proteomes" id="UP000094067">
    <property type="component" value="Unassembled WGS sequence"/>
</dbReference>
<dbReference type="Pfam" id="PF01261">
    <property type="entry name" value="AP_endonuc_2"/>
    <property type="match status" value="1"/>
</dbReference>
<keyword evidence="2" id="KW-0413">Isomerase</keyword>
<name>A0A1E3AG35_9FIRM</name>
<dbReference type="InterPro" id="IPR050312">
    <property type="entry name" value="IolE/XylAMocC-like"/>
</dbReference>